<evidence type="ECO:0000313" key="3">
    <source>
        <dbReference type="Proteomes" id="UP000262320"/>
    </source>
</evidence>
<proteinExistence type="predicted"/>
<accession>A0A385DT76</accession>
<name>A0A385DT76_BPCA1</name>
<keyword evidence="3" id="KW-1185">Reference proteome</keyword>
<dbReference type="Pfam" id="PF18925">
    <property type="entry name" value="DUF5675"/>
    <property type="match status" value="1"/>
</dbReference>
<organism evidence="2 3">
    <name type="scientific">Bacteroides phage crAss001</name>
    <name type="common">Bacteroides phage PhiCrAss001</name>
    <dbReference type="NCBI Taxonomy" id="2301731"/>
    <lineage>
        <taxon>Viruses</taxon>
        <taxon>Duplodnaviria</taxon>
        <taxon>Heunggongvirae</taxon>
        <taxon>Uroviricota</taxon>
        <taxon>Caudoviricetes</taxon>
        <taxon>Crassvirales</taxon>
        <taxon>Steigviridae</taxon>
        <taxon>Asinivirinae</taxon>
        <taxon>Kehishuvirus</taxon>
        <taxon>Kehishuvirus primarius</taxon>
    </lineage>
</organism>
<keyword evidence="2" id="KW-0378">Hydrolase</keyword>
<sequence>MKLTLKRIFKGPKYTIGKLYVNGVYECDTLEDTDRGLHETQSLLEIQSKKVYGQTAIPYGTYKIDMNTVSPKFKDRSWAKFCGGKLPRLIDVKGYEGVLIHVGNKAEDTLGCILVGENKIKGQVINSTATFQELYSVMLKAKLLGEELSLTIE</sequence>
<gene>
    <name evidence="2" type="ORF">crAss001_30</name>
</gene>
<protein>
    <submittedName>
        <fullName evidence="2">L,D-carboxypeptidase/transpeptidase</fullName>
    </submittedName>
</protein>
<dbReference type="InterPro" id="IPR043732">
    <property type="entry name" value="DUF5675"/>
</dbReference>
<dbReference type="EMBL" id="MH675552">
    <property type="protein sequence ID" value="AXQ62673.1"/>
    <property type="molecule type" value="Genomic_DNA"/>
</dbReference>
<keyword evidence="2" id="KW-0645">Protease</keyword>
<organismHost>
    <name type="scientific">Bacteroides intestinalis</name>
    <dbReference type="NCBI Taxonomy" id="329854"/>
</organismHost>
<feature type="domain" description="DUF5675" evidence="1">
    <location>
        <begin position="4"/>
        <end position="138"/>
    </location>
</feature>
<keyword evidence="2" id="KW-0121">Carboxypeptidase</keyword>
<evidence type="ECO:0000259" key="1">
    <source>
        <dbReference type="Pfam" id="PF18925"/>
    </source>
</evidence>
<reference evidence="2 3" key="1">
    <citation type="submission" date="2018-07" db="EMBL/GenBank/DDBJ databases">
        <title>PhiCrAss001, a member of the most abundant bacteriophage family in the human gut, infects Bacteroides.</title>
        <authorList>
            <person name="Shkoporov A.N."/>
            <person name="Khokhlova E.V."/>
            <person name="Fitzgerald C.B."/>
            <person name="Stockdale S.R."/>
            <person name="Draper L.A."/>
            <person name="Ross R.P."/>
            <person name="Hill C."/>
        </authorList>
    </citation>
    <scope>NUCLEOTIDE SEQUENCE [LARGE SCALE GENOMIC DNA]</scope>
    <source>
        <strain evidence="3">crAss001</strain>
    </source>
</reference>
<evidence type="ECO:0000313" key="2">
    <source>
        <dbReference type="EMBL" id="AXQ62673.1"/>
    </source>
</evidence>
<dbReference type="Proteomes" id="UP000262320">
    <property type="component" value="Segment"/>
</dbReference>
<dbReference type="GO" id="GO:0004180">
    <property type="term" value="F:carboxypeptidase activity"/>
    <property type="evidence" value="ECO:0007669"/>
    <property type="project" value="UniProtKB-KW"/>
</dbReference>